<keyword evidence="2" id="KW-1185">Reference proteome</keyword>
<accession>A0A3G9KA66</accession>
<proteinExistence type="predicted"/>
<evidence type="ECO:0000313" key="2">
    <source>
        <dbReference type="Proteomes" id="UP000273154"/>
    </source>
</evidence>
<gene>
    <name evidence="1" type="ORF">Pcatena_01620</name>
</gene>
<dbReference type="RefSeq" id="WP_126420777.1">
    <property type="nucleotide sequence ID" value="NZ_AP019367.1"/>
</dbReference>
<dbReference type="Proteomes" id="UP000273154">
    <property type="component" value="Chromosome"/>
</dbReference>
<organism evidence="1 2">
    <name type="scientific">Parolsenella catena</name>
    <dbReference type="NCBI Taxonomy" id="2003188"/>
    <lineage>
        <taxon>Bacteria</taxon>
        <taxon>Bacillati</taxon>
        <taxon>Actinomycetota</taxon>
        <taxon>Coriobacteriia</taxon>
        <taxon>Coriobacteriales</taxon>
        <taxon>Atopobiaceae</taxon>
        <taxon>Parolsenella</taxon>
    </lineage>
</organism>
<dbReference type="SUPFAM" id="SSF48452">
    <property type="entry name" value="TPR-like"/>
    <property type="match status" value="1"/>
</dbReference>
<evidence type="ECO:0000313" key="1">
    <source>
        <dbReference type="EMBL" id="BBH49575.1"/>
    </source>
</evidence>
<dbReference type="InterPro" id="IPR011990">
    <property type="entry name" value="TPR-like_helical_dom_sf"/>
</dbReference>
<dbReference type="GeneID" id="88848306"/>
<sequence length="321" mass="36063">MRYQEELIDRLAQRRRSELGGMSDLAYEELRAAVKRTPDDYLEAAEDQAFARLGRALASCAEAQKEEEFIEDDDAYMAARNRRIERLRSGCESALGCDEGCLDARAILALTEKGEPDDALERLEEIERGLESMEPVDGADLWEDAFARPRLRLLASIARARLETARYRPALATCESVAALNPTDELGARHTWAIALARLEDEAAFDELDARFDRQGNAWTHLTRALLLFKLDRMPAARRALRGFASLCRGGAYALLRPTFVEPYLPDRPDAEPGSYAEAMMAVHECDPAIMDTPDFLGWASAQNGFAEQAQRFARENDLDW</sequence>
<name>A0A3G9KA66_9ACTN</name>
<evidence type="ECO:0008006" key="3">
    <source>
        <dbReference type="Google" id="ProtNLM"/>
    </source>
</evidence>
<protein>
    <recommendedName>
        <fullName evidence="3">Tetratricopeptide repeat protein</fullName>
    </recommendedName>
</protein>
<reference evidence="2" key="1">
    <citation type="submission" date="2018-11" db="EMBL/GenBank/DDBJ databases">
        <title>Comparative genomics of Parolsenella catena and Libanicoccus massiliensis: Reclassification of Libanicoccus massiliensis as Parolsenella massiliensis comb. nov.</title>
        <authorList>
            <person name="Sakamoto M."/>
            <person name="Ikeyama N."/>
            <person name="Murakami T."/>
            <person name="Mori H."/>
            <person name="Yuki M."/>
            <person name="Ohkuma M."/>
        </authorList>
    </citation>
    <scope>NUCLEOTIDE SEQUENCE [LARGE SCALE GENOMIC DNA]</scope>
    <source>
        <strain evidence="2">JCM 31932</strain>
    </source>
</reference>
<dbReference type="EMBL" id="AP019367">
    <property type="protein sequence ID" value="BBH49575.1"/>
    <property type="molecule type" value="Genomic_DNA"/>
</dbReference>
<dbReference type="KEGG" id="pcat:Pcatena_01620"/>
<dbReference type="AlphaFoldDB" id="A0A3G9KA66"/>
<dbReference type="OrthoDB" id="3186459at2"/>